<evidence type="ECO:0000256" key="1">
    <source>
        <dbReference type="SAM" id="MobiDB-lite"/>
    </source>
</evidence>
<reference evidence="2" key="1">
    <citation type="submission" date="2014-01" db="EMBL/GenBank/DDBJ databases">
        <authorList>
            <person name="Brown-Elliot B."/>
            <person name="Wallace R."/>
            <person name="Lenaerts A."/>
            <person name="Ordway D."/>
            <person name="DeGroote M.A."/>
            <person name="Parker T."/>
            <person name="Sizemore C."/>
            <person name="Tallon L.J."/>
            <person name="Sadzewicz L.K."/>
            <person name="Sengamalay N."/>
            <person name="Fraser C.M."/>
            <person name="Hine E."/>
            <person name="Shefchek K.A."/>
            <person name="Das S.P."/>
            <person name="Tettelin H."/>
        </authorList>
    </citation>
    <scope>NUCLEOTIDE SEQUENCE [LARGE SCALE GENOMIC DNA]</scope>
    <source>
        <strain evidence="2">4042</strain>
    </source>
</reference>
<dbReference type="EMBL" id="JAOB01000047">
    <property type="protein sequence ID" value="EUA33450.1"/>
    <property type="molecule type" value="Genomic_DNA"/>
</dbReference>
<gene>
    <name evidence="2" type="ORF">I553_7861</name>
</gene>
<dbReference type="AlphaFoldDB" id="X8ARM1"/>
<evidence type="ECO:0000313" key="2">
    <source>
        <dbReference type="EMBL" id="EUA33450.1"/>
    </source>
</evidence>
<feature type="region of interest" description="Disordered" evidence="1">
    <location>
        <begin position="1"/>
        <end position="49"/>
    </location>
</feature>
<organism evidence="2">
    <name type="scientific">Mycobacterium xenopi 4042</name>
    <dbReference type="NCBI Taxonomy" id="1299334"/>
    <lineage>
        <taxon>Bacteria</taxon>
        <taxon>Bacillati</taxon>
        <taxon>Actinomycetota</taxon>
        <taxon>Actinomycetes</taxon>
        <taxon>Mycobacteriales</taxon>
        <taxon>Mycobacteriaceae</taxon>
        <taxon>Mycobacterium</taxon>
    </lineage>
</organism>
<comment type="caution">
    <text evidence="2">The sequence shown here is derived from an EMBL/GenBank/DDBJ whole genome shotgun (WGS) entry which is preliminary data.</text>
</comment>
<protein>
    <submittedName>
        <fullName evidence="2">Uncharacterized protein</fullName>
    </submittedName>
</protein>
<proteinExistence type="predicted"/>
<accession>X8ARM1</accession>
<sequence>MRSATAAWQAGRGSAVPAEDDPHHFQIDADETPELDEKVLTHPQRRLGR</sequence>
<name>X8ARM1_MYCXE</name>